<protein>
    <submittedName>
        <fullName evidence="3">Flagellar hook-length control protein FliK</fullName>
    </submittedName>
</protein>
<dbReference type="InterPro" id="IPR038610">
    <property type="entry name" value="FliK-like_C_sf"/>
</dbReference>
<feature type="region of interest" description="Disordered" evidence="1">
    <location>
        <begin position="169"/>
        <end position="201"/>
    </location>
</feature>
<accession>A0ABU5EYX6</accession>
<dbReference type="Gene3D" id="3.30.750.140">
    <property type="match status" value="1"/>
</dbReference>
<feature type="region of interest" description="Disordered" evidence="1">
    <location>
        <begin position="1"/>
        <end position="77"/>
    </location>
</feature>
<reference evidence="4" key="1">
    <citation type="journal article" date="2023" name="Mar. Drugs">
        <title>Gemmata algarum, a Novel Planctomycete Isolated from an Algal Mat, Displays Antimicrobial Activity.</title>
        <authorList>
            <person name="Kumar G."/>
            <person name="Kallscheuer N."/>
            <person name="Kashif M."/>
            <person name="Ahamad S."/>
            <person name="Jagadeeshwari U."/>
            <person name="Pannikurungottu S."/>
            <person name="Haufschild T."/>
            <person name="Kabuu M."/>
            <person name="Sasikala C."/>
            <person name="Jogler C."/>
            <person name="Ramana C."/>
        </authorList>
    </citation>
    <scope>NUCLEOTIDE SEQUENCE [LARGE SCALE GENOMIC DNA]</scope>
    <source>
        <strain evidence="4">JC673</strain>
    </source>
</reference>
<dbReference type="EMBL" id="JAXBLV010000178">
    <property type="protein sequence ID" value="MDY3560512.1"/>
    <property type="molecule type" value="Genomic_DNA"/>
</dbReference>
<feature type="region of interest" description="Disordered" evidence="1">
    <location>
        <begin position="496"/>
        <end position="521"/>
    </location>
</feature>
<keyword evidence="3" id="KW-0282">Flagellum</keyword>
<sequence length="521" mass="52285">MATAVSSVTSAAVATQATSSSGPRETTSSTPTDPFQTILTQTTTAARDPQQVRETNQAAANAQAADQVEEDQRDRDAAASDAAASLLVAQLGLTQLAAANTPISTDGTPLATSQTATDAQRLTAPEFSTAQQAGTPTQTNPLFRQAVAEAGRQNNTQIPAAVTQVTPPAGAVPAAPAQPAAAPNPTAVPLPTANTPQPAQAAGLAAATAAVQSGQRQVVPAQAPIVPGLLPAQPAAPVTDAALSAPVIAPTAPVEAPAVPSASVGDRPNTAGDRFAAIASTATTLLSGDAPAPPLLSTSLTLPAAPASPTAFTQVLAGTDAANTLTASNAATNLTPNQLAEPTERWTGTRAADDTVPTFGAPAPVPQSPNAVTAAQTATAVKTPDPVVQVADHIVTHAHVIARGGETEFQMRLDPPELGALKIRLVSDGDSIHGQVVVSSDAVRRMIESQLPELRQRLEDAGVSVQNFSVATDANAQAGTGGGEWGGYRSEFPAELPRQSAVPTGARPATARTSGAVDVMA</sequence>
<keyword evidence="3" id="KW-0966">Cell projection</keyword>
<organism evidence="3 4">
    <name type="scientific">Gemmata algarum</name>
    <dbReference type="NCBI Taxonomy" id="2975278"/>
    <lineage>
        <taxon>Bacteria</taxon>
        <taxon>Pseudomonadati</taxon>
        <taxon>Planctomycetota</taxon>
        <taxon>Planctomycetia</taxon>
        <taxon>Gemmatales</taxon>
        <taxon>Gemmataceae</taxon>
        <taxon>Gemmata</taxon>
    </lineage>
</organism>
<feature type="compositionally biased region" description="Low complexity" evidence="1">
    <location>
        <begin position="1"/>
        <end position="21"/>
    </location>
</feature>
<gene>
    <name evidence="3" type="ORF">R5W23_001747</name>
</gene>
<evidence type="ECO:0000313" key="3">
    <source>
        <dbReference type="EMBL" id="MDY3560512.1"/>
    </source>
</evidence>
<dbReference type="Pfam" id="PF02120">
    <property type="entry name" value="Flg_hook"/>
    <property type="match status" value="1"/>
</dbReference>
<evidence type="ECO:0000256" key="1">
    <source>
        <dbReference type="SAM" id="MobiDB-lite"/>
    </source>
</evidence>
<dbReference type="RefSeq" id="WP_320687061.1">
    <property type="nucleotide sequence ID" value="NZ_JAXBLV010000178.1"/>
</dbReference>
<comment type="caution">
    <text evidence="3">The sequence shown here is derived from an EMBL/GenBank/DDBJ whole genome shotgun (WGS) entry which is preliminary data.</text>
</comment>
<name>A0ABU5EYX6_9BACT</name>
<dbReference type="CDD" id="cd17470">
    <property type="entry name" value="T3SS_Flik_C"/>
    <property type="match status" value="1"/>
</dbReference>
<keyword evidence="3" id="KW-0969">Cilium</keyword>
<feature type="compositionally biased region" description="Polar residues" evidence="1">
    <location>
        <begin position="22"/>
        <end position="45"/>
    </location>
</feature>
<proteinExistence type="predicted"/>
<feature type="domain" description="Flagellar hook-length control protein-like C-terminal" evidence="2">
    <location>
        <begin position="403"/>
        <end position="477"/>
    </location>
</feature>
<dbReference type="InterPro" id="IPR021136">
    <property type="entry name" value="Flagellar_hook_control-like_C"/>
</dbReference>
<evidence type="ECO:0000259" key="2">
    <source>
        <dbReference type="Pfam" id="PF02120"/>
    </source>
</evidence>
<dbReference type="Proteomes" id="UP001272242">
    <property type="component" value="Unassembled WGS sequence"/>
</dbReference>
<feature type="compositionally biased region" description="Low complexity" evidence="1">
    <location>
        <begin position="56"/>
        <end position="65"/>
    </location>
</feature>
<evidence type="ECO:0000313" key="4">
    <source>
        <dbReference type="Proteomes" id="UP001272242"/>
    </source>
</evidence>
<keyword evidence="4" id="KW-1185">Reference proteome</keyword>